<accession>A0A514LFN7</accession>
<reference evidence="3" key="1">
    <citation type="submission" date="2019-01" db="EMBL/GenBank/DDBJ databases">
        <title>Genomic analysis of Salicibibacter sp. NKC3-5.</title>
        <authorList>
            <person name="Oh Y.J."/>
        </authorList>
    </citation>
    <scope>NUCLEOTIDE SEQUENCE [LARGE SCALE GENOMIC DNA]</scope>
    <source>
        <strain evidence="3">NKC3-5</strain>
    </source>
</reference>
<dbReference type="Pfam" id="PF10368">
    <property type="entry name" value="YkyA"/>
    <property type="match status" value="1"/>
</dbReference>
<proteinExistence type="predicted"/>
<sequence>MNAKVKAVVSGFMLLALAACGVTPEQTVQAHLEEAVNLEETFVKQQEPIIAAEEAERERFEEMIELGLSEMDEIETLAEEAAAFVDEREERMDTERESLTQAYNEVGEGAVYVQEIDDEKIQAMAAAVIGVMEQRYEAHGALYEAYMDGVQLDRELYEMLMDEDLAYEDLEAHVDAINDTYETVGHHKETFNEFTSTFNKKKEEFYQTAGLVEE</sequence>
<evidence type="ECO:0000256" key="1">
    <source>
        <dbReference type="SAM" id="SignalP"/>
    </source>
</evidence>
<name>A0A514LFN7_9BACI</name>
<evidence type="ECO:0000313" key="3">
    <source>
        <dbReference type="Proteomes" id="UP000319756"/>
    </source>
</evidence>
<gene>
    <name evidence="2" type="ORF">EPH95_05225</name>
</gene>
<protein>
    <recommendedName>
        <fullName evidence="4">Lipoprotein</fullName>
    </recommendedName>
</protein>
<organism evidence="2 3">
    <name type="scientific">Salicibibacter halophilus</name>
    <dbReference type="NCBI Taxonomy" id="2502791"/>
    <lineage>
        <taxon>Bacteria</taxon>
        <taxon>Bacillati</taxon>
        <taxon>Bacillota</taxon>
        <taxon>Bacilli</taxon>
        <taxon>Bacillales</taxon>
        <taxon>Bacillaceae</taxon>
        <taxon>Salicibibacter</taxon>
    </lineage>
</organism>
<dbReference type="EMBL" id="CP035485">
    <property type="protein sequence ID" value="QDI90653.1"/>
    <property type="molecule type" value="Genomic_DNA"/>
</dbReference>
<evidence type="ECO:0000313" key="2">
    <source>
        <dbReference type="EMBL" id="QDI90653.1"/>
    </source>
</evidence>
<dbReference type="Proteomes" id="UP000319756">
    <property type="component" value="Chromosome"/>
</dbReference>
<keyword evidence="3" id="KW-1185">Reference proteome</keyword>
<keyword evidence="1" id="KW-0732">Signal</keyword>
<feature type="chain" id="PRO_5039302702" description="Lipoprotein" evidence="1">
    <location>
        <begin position="19"/>
        <end position="214"/>
    </location>
</feature>
<dbReference type="OrthoDB" id="2576511at2"/>
<dbReference type="PROSITE" id="PS51257">
    <property type="entry name" value="PROKAR_LIPOPROTEIN"/>
    <property type="match status" value="1"/>
</dbReference>
<dbReference type="RefSeq" id="WP_142087930.1">
    <property type="nucleotide sequence ID" value="NZ_CP035485.1"/>
</dbReference>
<dbReference type="InterPro" id="IPR019454">
    <property type="entry name" value="Lipoprot_YkyA-like"/>
</dbReference>
<dbReference type="AlphaFoldDB" id="A0A514LFN7"/>
<dbReference type="KEGG" id="sale:EPH95_05225"/>
<feature type="signal peptide" evidence="1">
    <location>
        <begin position="1"/>
        <end position="18"/>
    </location>
</feature>
<dbReference type="SUPFAM" id="SSF140423">
    <property type="entry name" value="MW0975(SA0943)-like"/>
    <property type="match status" value="1"/>
</dbReference>
<dbReference type="Gene3D" id="1.20.120.570">
    <property type="entry name" value="YkyA-like"/>
    <property type="match status" value="1"/>
</dbReference>
<dbReference type="InterPro" id="IPR036785">
    <property type="entry name" value="YkyA-like_sf"/>
</dbReference>
<evidence type="ECO:0008006" key="4">
    <source>
        <dbReference type="Google" id="ProtNLM"/>
    </source>
</evidence>